<sequence length="338" mass="36998">MTVIQAVDHAPGPLPPTTTMSVETIEPGHGRIVVRNDGFSNVFSELSAAYPLKLLSPQIPSSDVSVVYMLSYGGGLVGGDCVQLHAEVHDGARLAMLSQVTPFFGLLPCAYCRPRGMHQGSTKVFKTRPGHRLAALVDAGTTTQQKLAVHVSPGSALFLLPDPVTCFRDAKYHQSQTFHLAKDSSAVLLDWITSGRKSLGEEWAFSRYYSLNEVFVDGKRIARDATLLDEPDTQEGPLIPRTLAQRMAPYSCYATVIMYGDLVRRTSQNLSAAYSAITVFKQNRPPPLLWSLSPICDENGWVLRVAGKDTEDVKVWLGKALSDLESVLGVDVYRRAFS</sequence>
<accession>A0ACC1QBH9</accession>
<keyword evidence="2" id="KW-1185">Reference proteome</keyword>
<protein>
    <submittedName>
        <fullName evidence="1">Uncharacterized protein</fullName>
    </submittedName>
</protein>
<organism evidence="1 2">
    <name type="scientific">Trametes sanguinea</name>
    <dbReference type="NCBI Taxonomy" id="158606"/>
    <lineage>
        <taxon>Eukaryota</taxon>
        <taxon>Fungi</taxon>
        <taxon>Dikarya</taxon>
        <taxon>Basidiomycota</taxon>
        <taxon>Agaricomycotina</taxon>
        <taxon>Agaricomycetes</taxon>
        <taxon>Polyporales</taxon>
        <taxon>Polyporaceae</taxon>
        <taxon>Trametes</taxon>
    </lineage>
</organism>
<comment type="caution">
    <text evidence="1">The sequence shown here is derived from an EMBL/GenBank/DDBJ whole genome shotgun (WGS) entry which is preliminary data.</text>
</comment>
<proteinExistence type="predicted"/>
<evidence type="ECO:0000313" key="1">
    <source>
        <dbReference type="EMBL" id="KAJ3017866.1"/>
    </source>
</evidence>
<dbReference type="EMBL" id="JANSHE010000062">
    <property type="protein sequence ID" value="KAJ3017866.1"/>
    <property type="molecule type" value="Genomic_DNA"/>
</dbReference>
<dbReference type="Proteomes" id="UP001144978">
    <property type="component" value="Unassembled WGS sequence"/>
</dbReference>
<evidence type="ECO:0000313" key="2">
    <source>
        <dbReference type="Proteomes" id="UP001144978"/>
    </source>
</evidence>
<gene>
    <name evidence="1" type="ORF">NUW54_g481</name>
</gene>
<name>A0ACC1QBH9_9APHY</name>
<reference evidence="1" key="1">
    <citation type="submission" date="2022-08" db="EMBL/GenBank/DDBJ databases">
        <title>Genome Sequence of Pycnoporus sanguineus.</title>
        <authorList>
            <person name="Buettner E."/>
        </authorList>
    </citation>
    <scope>NUCLEOTIDE SEQUENCE</scope>
    <source>
        <strain evidence="1">CG-C14</strain>
    </source>
</reference>